<evidence type="ECO:0000313" key="5">
    <source>
        <dbReference type="Proteomes" id="UP000029380"/>
    </source>
</evidence>
<dbReference type="Pfam" id="PF02879">
    <property type="entry name" value="PGM_PMM_II"/>
    <property type="match status" value="1"/>
</dbReference>
<gene>
    <name evidence="4" type="ORF">TMUPMC115_2108</name>
</gene>
<evidence type="ECO:0000259" key="3">
    <source>
        <dbReference type="Pfam" id="PF02879"/>
    </source>
</evidence>
<name>A0A091BZY4_9ENTE</name>
<dbReference type="InterPro" id="IPR050060">
    <property type="entry name" value="Phosphoglucosamine_mutase"/>
</dbReference>
<comment type="caution">
    <text evidence="4">The sequence shown here is derived from an EMBL/GenBank/DDBJ whole genome shotgun (WGS) entry which is preliminary data.</text>
</comment>
<dbReference type="InterPro" id="IPR005841">
    <property type="entry name" value="Alpha-D-phosphohexomutase_SF"/>
</dbReference>
<proteinExistence type="predicted"/>
<sequence length="183" mass="19698">MGLRSLVKRGVAEKEDISYILSHVDTSALSKEKGEVTEADLLTVYAEDLVGKIRNARQKNEDHPLEGFKIIVDAGNGAGGFFTEKVLQPLGADTAGSQFLTPDGNFPNHIPNPDNKEAMQSIQQAVLAKGADLGVIFDTDVDRSAVVTKSGDVLNRNRLIAVLSQIVLTEHPDTSIVTNSPDF</sequence>
<organism evidence="4 5">
    <name type="scientific">Tetragenococcus muriaticus PMC-11-5</name>
    <dbReference type="NCBI Taxonomy" id="1302649"/>
    <lineage>
        <taxon>Bacteria</taxon>
        <taxon>Bacillati</taxon>
        <taxon>Bacillota</taxon>
        <taxon>Bacilli</taxon>
        <taxon>Lactobacillales</taxon>
        <taxon>Enterococcaceae</taxon>
        <taxon>Tetragenococcus</taxon>
    </lineage>
</organism>
<feature type="domain" description="Alpha-D-phosphohexomutase alpha/beta/alpha" evidence="3">
    <location>
        <begin position="45"/>
        <end position="151"/>
    </location>
</feature>
<protein>
    <submittedName>
        <fullName evidence="4">Phosphoglucomutase</fullName>
        <ecNumber evidence="4">5.4.2.-</ecNumber>
    </submittedName>
</protein>
<evidence type="ECO:0000256" key="2">
    <source>
        <dbReference type="ARBA" id="ARBA00022553"/>
    </source>
</evidence>
<reference evidence="4 5" key="1">
    <citation type="submission" date="2014-08" db="EMBL/GenBank/DDBJ databases">
        <title>Genome sequence of Tetragenococcus muriaticus.</title>
        <authorList>
            <person name="Chuea-nongthon C."/>
            <person name="Rodtong S."/>
            <person name="Yongsawatdigul J."/>
            <person name="Steele J.L."/>
            <person name="Liu X.-y."/>
            <person name="Speers J."/>
            <person name="Glasner J.D."/>
            <person name="Neeno-Eckwall E.C."/>
        </authorList>
    </citation>
    <scope>NUCLEOTIDE SEQUENCE [LARGE SCALE GENOMIC DNA]</scope>
    <source>
        <strain evidence="4 5">PMC-11-5</strain>
    </source>
</reference>
<dbReference type="SUPFAM" id="SSF53738">
    <property type="entry name" value="Phosphoglucomutase, first 3 domains"/>
    <property type="match status" value="1"/>
</dbReference>
<dbReference type="InterPro" id="IPR005845">
    <property type="entry name" value="A-D-PHexomutase_a/b/a-II"/>
</dbReference>
<dbReference type="GO" id="GO:0004615">
    <property type="term" value="F:phosphomannomutase activity"/>
    <property type="evidence" value="ECO:0007669"/>
    <property type="project" value="TreeGrafter"/>
</dbReference>
<dbReference type="PATRIC" id="fig|1302649.3.peg.2105"/>
<evidence type="ECO:0000313" key="4">
    <source>
        <dbReference type="EMBL" id="KFN90025.1"/>
    </source>
</evidence>
<keyword evidence="2" id="KW-0597">Phosphoprotein</keyword>
<comment type="cofactor">
    <cofactor evidence="1">
        <name>Mg(2+)</name>
        <dbReference type="ChEBI" id="CHEBI:18420"/>
    </cofactor>
</comment>
<keyword evidence="4" id="KW-0413">Isomerase</keyword>
<dbReference type="Proteomes" id="UP000029380">
    <property type="component" value="Unassembled WGS sequence"/>
</dbReference>
<dbReference type="FunFam" id="3.40.120.10:FF:000010">
    <property type="entry name" value="phosphomannomutase/phosphoglucomutase isoform X1"/>
    <property type="match status" value="1"/>
</dbReference>
<dbReference type="GO" id="GO:0005975">
    <property type="term" value="P:carbohydrate metabolic process"/>
    <property type="evidence" value="ECO:0007669"/>
    <property type="project" value="InterPro"/>
</dbReference>
<dbReference type="EC" id="5.4.2.-" evidence="4"/>
<dbReference type="PANTHER" id="PTHR42946:SF1">
    <property type="entry name" value="PHOSPHOGLUCOMUTASE (ALPHA-D-GLUCOSE-1,6-BISPHOSPHATE-DEPENDENT)"/>
    <property type="match status" value="1"/>
</dbReference>
<accession>A0A091BZY4</accession>
<evidence type="ECO:0000256" key="1">
    <source>
        <dbReference type="ARBA" id="ARBA00001946"/>
    </source>
</evidence>
<dbReference type="PANTHER" id="PTHR42946">
    <property type="entry name" value="PHOSPHOHEXOSE MUTASE"/>
    <property type="match status" value="1"/>
</dbReference>
<dbReference type="AlphaFoldDB" id="A0A091BZY4"/>
<dbReference type="Gene3D" id="3.40.120.10">
    <property type="entry name" value="Alpha-D-Glucose-1,6-Bisphosphate, subunit A, domain 3"/>
    <property type="match status" value="2"/>
</dbReference>
<dbReference type="InterPro" id="IPR016055">
    <property type="entry name" value="A-D-PHexomutase_a/b/a-I/II/III"/>
</dbReference>
<dbReference type="PRINTS" id="PR00509">
    <property type="entry name" value="PGMPMM"/>
</dbReference>
<dbReference type="EMBL" id="JPVU01000232">
    <property type="protein sequence ID" value="KFN90025.1"/>
    <property type="molecule type" value="Genomic_DNA"/>
</dbReference>